<evidence type="ECO:0000313" key="2">
    <source>
        <dbReference type="EMBL" id="AYJ87238.1"/>
    </source>
</evidence>
<protein>
    <submittedName>
        <fullName evidence="2">Alpha/beta hydrolase</fullName>
    </submittedName>
</protein>
<dbReference type="PANTHER" id="PTHR11614">
    <property type="entry name" value="PHOSPHOLIPASE-RELATED"/>
    <property type="match status" value="1"/>
</dbReference>
<dbReference type="EMBL" id="CP032829">
    <property type="protein sequence ID" value="AYJ87238.1"/>
    <property type="molecule type" value="Genomic_DNA"/>
</dbReference>
<organism evidence="2 3">
    <name type="scientific">Sphingomonas paeninsulae</name>
    <dbReference type="NCBI Taxonomy" id="2319844"/>
    <lineage>
        <taxon>Bacteria</taxon>
        <taxon>Pseudomonadati</taxon>
        <taxon>Pseudomonadota</taxon>
        <taxon>Alphaproteobacteria</taxon>
        <taxon>Sphingomonadales</taxon>
        <taxon>Sphingomonadaceae</taxon>
        <taxon>Sphingomonas</taxon>
    </lineage>
</organism>
<keyword evidence="2" id="KW-0378">Hydrolase</keyword>
<dbReference type="Proteomes" id="UP000276254">
    <property type="component" value="Chromosome"/>
</dbReference>
<proteinExistence type="predicted"/>
<dbReference type="OrthoDB" id="9788260at2"/>
<dbReference type="InterPro" id="IPR051044">
    <property type="entry name" value="MAG_DAG_Lipase"/>
</dbReference>
<dbReference type="SUPFAM" id="SSF53474">
    <property type="entry name" value="alpha/beta-Hydrolases"/>
    <property type="match status" value="1"/>
</dbReference>
<dbReference type="GO" id="GO:0016787">
    <property type="term" value="F:hydrolase activity"/>
    <property type="evidence" value="ECO:0007669"/>
    <property type="project" value="UniProtKB-KW"/>
</dbReference>
<dbReference type="RefSeq" id="WP_121154341.1">
    <property type="nucleotide sequence ID" value="NZ_CP032829.1"/>
</dbReference>
<reference evidence="2 3" key="1">
    <citation type="submission" date="2018-09" db="EMBL/GenBank/DDBJ databases">
        <title>Sphingomonas peninsula sp. nov., isolated from fildes peninsula, Antarctic soil.</title>
        <authorList>
            <person name="Yingchao G."/>
        </authorList>
    </citation>
    <scope>NUCLEOTIDE SEQUENCE [LARGE SCALE GENOMIC DNA]</scope>
    <source>
        <strain evidence="2 3">YZ-8</strain>
    </source>
</reference>
<dbReference type="Gene3D" id="3.40.50.1820">
    <property type="entry name" value="alpha/beta hydrolase"/>
    <property type="match status" value="1"/>
</dbReference>
<sequence>MFFDRRRIPADATVSMASAPDGWPLRTYFQPRRGKARGSILWLSGRGDIFEKYLESLDQWAASGRSVTSFDWRGQGGSGRLGADPRVGHVDDFATWIDDLAAFFDDWRHREPGPHFVMGHSMGGHLLLRALAERRIAPDAVVLSAPMLGFDTGPLPFSWAASFAHLMARVTSSRHAAWKSNEKPSLPGVSRQSLLTHDDARYADELWWKKQDSVLVLGPPSWTWLDAAFRSIALLRRPQAVEHITQSILIVGTDGDRLVSPRAIRDFAPRLPHAKLFMLDKNAAHEVLRERDELRDQVMAEITAFLDQRS</sequence>
<keyword evidence="3" id="KW-1185">Reference proteome</keyword>
<dbReference type="AlphaFoldDB" id="A0A494TP33"/>
<evidence type="ECO:0000313" key="3">
    <source>
        <dbReference type="Proteomes" id="UP000276254"/>
    </source>
</evidence>
<name>A0A494TP33_SPHPE</name>
<accession>A0A494TP33</accession>
<gene>
    <name evidence="2" type="ORF">D3Y57_16505</name>
</gene>
<dbReference type="InterPro" id="IPR022742">
    <property type="entry name" value="Hydrolase_4"/>
</dbReference>
<evidence type="ECO:0000259" key="1">
    <source>
        <dbReference type="Pfam" id="PF12146"/>
    </source>
</evidence>
<dbReference type="KEGG" id="spha:D3Y57_16505"/>
<dbReference type="Pfam" id="PF12146">
    <property type="entry name" value="Hydrolase_4"/>
    <property type="match status" value="1"/>
</dbReference>
<feature type="domain" description="Serine aminopeptidase S33" evidence="1">
    <location>
        <begin position="35"/>
        <end position="292"/>
    </location>
</feature>
<dbReference type="InterPro" id="IPR029058">
    <property type="entry name" value="AB_hydrolase_fold"/>
</dbReference>